<keyword evidence="2" id="KW-1185">Reference proteome</keyword>
<gene>
    <name evidence="1" type="ORF">BES34_007800</name>
</gene>
<evidence type="ECO:0000313" key="2">
    <source>
        <dbReference type="Proteomes" id="UP000094669"/>
    </source>
</evidence>
<comment type="caution">
    <text evidence="1">The sequence shown here is derived from an EMBL/GenBank/DDBJ whole genome shotgun (WGS) entry which is preliminary data.</text>
</comment>
<dbReference type="RefSeq" id="WP_010413608.1">
    <property type="nucleotide sequence ID" value="NZ_MCRM02000006.1"/>
</dbReference>
<dbReference type="NCBIfam" id="NF047517">
    <property type="entry name" value="LIC_12586_fam"/>
    <property type="match status" value="1"/>
</dbReference>
<evidence type="ECO:0000313" key="1">
    <source>
        <dbReference type="EMBL" id="PNV75532.1"/>
    </source>
</evidence>
<name>A0ABX4YJT6_9LEPT</name>
<organism evidence="1 2">
    <name type="scientific">Leptospira inadai serovar Lyme</name>
    <dbReference type="NCBI Taxonomy" id="293084"/>
    <lineage>
        <taxon>Bacteria</taxon>
        <taxon>Pseudomonadati</taxon>
        <taxon>Spirochaetota</taxon>
        <taxon>Spirochaetia</taxon>
        <taxon>Leptospirales</taxon>
        <taxon>Leptospiraceae</taxon>
        <taxon>Leptospira</taxon>
    </lineage>
</organism>
<protein>
    <submittedName>
        <fullName evidence="1">AsmA domain protein</fullName>
    </submittedName>
</protein>
<dbReference type="Proteomes" id="UP000094669">
    <property type="component" value="Unassembled WGS sequence"/>
</dbReference>
<sequence length="712" mass="80961">MERPSFRRISVSAIIILLVLAAAKEGAEWYFVRRVLDLRAVKELSRNFINEELGRAVALGVVEYEFPNHVFIEDLKISSDEDFAAQHLIFKANKIELILRGLWKGTPSVRAIRIRDAQISLDLEDKISGEILGYIHKVNIPEIRLENTTVSISKGEKKLLEEVRGVDFLIRKEGSKISVGISDSVFPWPGLRYVNGTFVTDIGSKGMSLSLDFRNARASAIGGLYSEFSPFFPQSGKISGKAVLETDGTRLNVSGKTEFSGVTGEVLQDLPLREEPWLWKNVDLDHEWARSSQELTYKEYHRIHDGNDFLELARDRTDKGLRSWNLKLEVADMDRLRDFLPLSGQLESFGGGVKLFWRGMETGNFGDWLKFESNLIVRNFRWKDGDLDLKIDEGKLQWNLAGIFEASLKGSQFGFPLTAKAKGKTAFKKAFKGDGSAYYPLQGEYNLELDTESLVLEDYLTWYRSLRQMVREDVRTRMEKLIPEIRFVRTPVFKYFLEFPTGNLTAHSKQVRLQKSLPNMGELSLNVKLIPYQSRLEGKLIGVAEAKISSYFTYGNESPYFNFDFEAVQLPWKIPAFRFCGKDLISDTVTGKGNIRFFGNNFLDFYDHFNFSLQEVRLEGLRWTGAANFPLPLQPGFEMEFDYSDPGNPPLRNLSWKSGNFNATAAVYVEPSALRYSVTGSSQSISSDSFIPAVSTPFFTKFRETKDACVLE</sequence>
<proteinExistence type="predicted"/>
<reference evidence="1" key="1">
    <citation type="submission" date="2018-01" db="EMBL/GenBank/DDBJ databases">
        <title>Genomic characterization of Leptospira inadai serogroup Lyme isolated from captured rat in Brazil and comparative analysis with human reference strain.</title>
        <authorList>
            <person name="Moreno L.Z."/>
            <person name="Loureiro A.P."/>
            <person name="Miraglia F."/>
            <person name="Kremer F.S."/>
            <person name="Eslabao M.R."/>
            <person name="Dellagostin O.A."/>
            <person name="Lilenbaum W."/>
            <person name="Moreno A.M."/>
        </authorList>
    </citation>
    <scope>NUCLEOTIDE SEQUENCE [LARGE SCALE GENOMIC DNA]</scope>
    <source>
        <strain evidence="1">M34/99</strain>
    </source>
</reference>
<accession>A0ABX4YJT6</accession>
<dbReference type="EMBL" id="MCRM02000006">
    <property type="protein sequence ID" value="PNV75532.1"/>
    <property type="molecule type" value="Genomic_DNA"/>
</dbReference>